<sequence>MPLGSYIDHGDKRTPYLGSFEGGDSLAVFQGPSLDEVMTFSPAGSHSFTPRTLTRRG</sequence>
<organism evidence="1 2">
    <name type="scientific">Cronartium quercuum f. sp. fusiforme G11</name>
    <dbReference type="NCBI Taxonomy" id="708437"/>
    <lineage>
        <taxon>Eukaryota</taxon>
        <taxon>Fungi</taxon>
        <taxon>Dikarya</taxon>
        <taxon>Basidiomycota</taxon>
        <taxon>Pucciniomycotina</taxon>
        <taxon>Pucciniomycetes</taxon>
        <taxon>Pucciniales</taxon>
        <taxon>Coleosporiaceae</taxon>
        <taxon>Cronartium</taxon>
    </lineage>
</organism>
<reference evidence="1" key="1">
    <citation type="submission" date="2013-11" db="EMBL/GenBank/DDBJ databases">
        <title>Genome sequence of the fusiform rust pathogen reveals effectors for host alternation and coevolution with pine.</title>
        <authorList>
            <consortium name="DOE Joint Genome Institute"/>
            <person name="Smith K."/>
            <person name="Pendleton A."/>
            <person name="Kubisiak T."/>
            <person name="Anderson C."/>
            <person name="Salamov A."/>
            <person name="Aerts A."/>
            <person name="Riley R."/>
            <person name="Clum A."/>
            <person name="Lindquist E."/>
            <person name="Ence D."/>
            <person name="Campbell M."/>
            <person name="Kronenberg Z."/>
            <person name="Feau N."/>
            <person name="Dhillon B."/>
            <person name="Hamelin R."/>
            <person name="Burleigh J."/>
            <person name="Smith J."/>
            <person name="Yandell M."/>
            <person name="Nelson C."/>
            <person name="Grigoriev I."/>
            <person name="Davis J."/>
        </authorList>
    </citation>
    <scope>NUCLEOTIDE SEQUENCE</scope>
    <source>
        <strain evidence="1">G11</strain>
    </source>
</reference>
<dbReference type="Proteomes" id="UP000886653">
    <property type="component" value="Unassembled WGS sequence"/>
</dbReference>
<gene>
    <name evidence="1" type="ORF">CROQUDRAFT_721652</name>
</gene>
<accession>A0A9P6NQN7</accession>
<evidence type="ECO:0000313" key="2">
    <source>
        <dbReference type="Proteomes" id="UP000886653"/>
    </source>
</evidence>
<dbReference type="AlphaFoldDB" id="A0A9P6NQN7"/>
<comment type="caution">
    <text evidence="1">The sequence shown here is derived from an EMBL/GenBank/DDBJ whole genome shotgun (WGS) entry which is preliminary data.</text>
</comment>
<evidence type="ECO:0000313" key="1">
    <source>
        <dbReference type="EMBL" id="KAG0148489.1"/>
    </source>
</evidence>
<protein>
    <submittedName>
        <fullName evidence="1">Uncharacterized protein</fullName>
    </submittedName>
</protein>
<dbReference type="EMBL" id="MU167236">
    <property type="protein sequence ID" value="KAG0148489.1"/>
    <property type="molecule type" value="Genomic_DNA"/>
</dbReference>
<name>A0A9P6NQN7_9BASI</name>
<keyword evidence="2" id="KW-1185">Reference proteome</keyword>
<proteinExistence type="predicted"/>